<organism evidence="1 2">
    <name type="scientific">Desertifilum tharense IPPAS B-1220</name>
    <dbReference type="NCBI Taxonomy" id="1781255"/>
    <lineage>
        <taxon>Bacteria</taxon>
        <taxon>Bacillati</taxon>
        <taxon>Cyanobacteriota</taxon>
        <taxon>Cyanophyceae</taxon>
        <taxon>Desertifilales</taxon>
        <taxon>Desertifilaceae</taxon>
        <taxon>Desertifilum</taxon>
    </lineage>
</organism>
<accession>A0ACD5GMF3</accession>
<protein>
    <submittedName>
        <fullName evidence="1">Uncharacterized protein</fullName>
    </submittedName>
</protein>
<evidence type="ECO:0000313" key="1">
    <source>
        <dbReference type="EMBL" id="XPM62036.1"/>
    </source>
</evidence>
<name>A0ACD5GMF3_9CYAN</name>
<dbReference type="Proteomes" id="UP000095472">
    <property type="component" value="Chromosome"/>
</dbReference>
<proteinExistence type="predicted"/>
<dbReference type="EMBL" id="CP182909">
    <property type="protein sequence ID" value="XPM62036.1"/>
    <property type="molecule type" value="Genomic_DNA"/>
</dbReference>
<reference evidence="1 2" key="1">
    <citation type="journal article" date="2016" name="Genome Announc.">
        <title>Draft Genome Sequence of the Thermotolerant Cyanobacterium Desertifilum sp. IPPAS B-1220.</title>
        <authorList>
            <person name="Mironov K.S."/>
            <person name="Sinetova M.A."/>
            <person name="Bolatkhan K."/>
            <person name="Zayadan B.K."/>
            <person name="Ustinova V.V."/>
            <person name="Kupriyanova E.V."/>
            <person name="Skrypnik A.N."/>
            <person name="Gogoleva N.E."/>
            <person name="Gogolev Y.V."/>
            <person name="Los D.A."/>
        </authorList>
    </citation>
    <scope>NUCLEOTIDE SEQUENCE [LARGE SCALE GENOMIC DNA]</scope>
    <source>
        <strain evidence="1 2">IPPAS B-1220</strain>
    </source>
</reference>
<gene>
    <name evidence="1" type="ORF">BH720_019200</name>
</gene>
<keyword evidence="2" id="KW-1185">Reference proteome</keyword>
<sequence>MWGLQIATAIALFWWMRFTFRYGGTKINDLLLRLPLVNPLGFLYQDPTQLFLAILVILAVGLPWIVTGLLKFFYESQPLP</sequence>
<evidence type="ECO:0000313" key="2">
    <source>
        <dbReference type="Proteomes" id="UP000095472"/>
    </source>
</evidence>